<accession>A0A1H7LR49</accession>
<gene>
    <name evidence="1" type="ORF">SAMN05216439_1806</name>
</gene>
<dbReference type="Proteomes" id="UP000199506">
    <property type="component" value="Unassembled WGS sequence"/>
</dbReference>
<protein>
    <submittedName>
        <fullName evidence="1">Uncharacterized protein</fullName>
    </submittedName>
</protein>
<dbReference type="OrthoDB" id="77910at2157"/>
<evidence type="ECO:0000313" key="1">
    <source>
        <dbReference type="EMBL" id="SEL01370.1"/>
    </source>
</evidence>
<proteinExistence type="predicted"/>
<dbReference type="AlphaFoldDB" id="A0A1H7LR49"/>
<name>A0A1H7LR49_9EURY</name>
<reference evidence="1 2" key="1">
    <citation type="submission" date="2016-10" db="EMBL/GenBank/DDBJ databases">
        <authorList>
            <person name="de Groot N.N."/>
        </authorList>
    </citation>
    <scope>NUCLEOTIDE SEQUENCE [LARGE SCALE GENOMIC DNA]</scope>
    <source>
        <strain evidence="1 2">DSM 11978</strain>
    </source>
</reference>
<dbReference type="EMBL" id="FOAK01000008">
    <property type="protein sequence ID" value="SEL01370.1"/>
    <property type="molecule type" value="Genomic_DNA"/>
</dbReference>
<dbReference type="RefSeq" id="WP_091699509.1">
    <property type="nucleotide sequence ID" value="NZ_FOAK01000008.1"/>
</dbReference>
<organism evidence="1 2">
    <name type="scientific">Methanobrevibacter gottschalkii</name>
    <dbReference type="NCBI Taxonomy" id="190974"/>
    <lineage>
        <taxon>Archaea</taxon>
        <taxon>Methanobacteriati</taxon>
        <taxon>Methanobacteriota</taxon>
        <taxon>Methanomada group</taxon>
        <taxon>Methanobacteria</taxon>
        <taxon>Methanobacteriales</taxon>
        <taxon>Methanobacteriaceae</taxon>
        <taxon>Methanobrevibacter</taxon>
    </lineage>
</organism>
<sequence length="94" mass="11117">MIFSELLKHFNIKEEFPPYLLDQSFNEVFLDGKLFRIDKNYKIVVKTRQDVVHKMFIKPDDMYPVIILSKLPNGLLNGMKFGHAKDDVIYINKL</sequence>
<dbReference type="STRING" id="190974.SAMN05216439_1806"/>
<evidence type="ECO:0000313" key="2">
    <source>
        <dbReference type="Proteomes" id="UP000199506"/>
    </source>
</evidence>